<protein>
    <submittedName>
        <fullName evidence="1">Uncharacterized protein</fullName>
    </submittedName>
</protein>
<sequence length="62" mass="6887">MCEAKEGGRLYTLKHVFTQAGIDPSNANKQGWVLTWDRLLMLVQKGGVKASYFVDKSKAQGD</sequence>
<accession>A0ABP7MAA3</accession>
<gene>
    <name evidence="1" type="ORF">GCM10022277_11870</name>
</gene>
<reference evidence="2" key="1">
    <citation type="journal article" date="2019" name="Int. J. Syst. Evol. Microbiol.">
        <title>The Global Catalogue of Microorganisms (GCM) 10K type strain sequencing project: providing services to taxonomists for standard genome sequencing and annotation.</title>
        <authorList>
            <consortium name="The Broad Institute Genomics Platform"/>
            <consortium name="The Broad Institute Genome Sequencing Center for Infectious Disease"/>
            <person name="Wu L."/>
            <person name="Ma J."/>
        </authorList>
    </citation>
    <scope>NUCLEOTIDE SEQUENCE [LARGE SCALE GENOMIC DNA]</scope>
    <source>
        <strain evidence="2">JCM 17551</strain>
    </source>
</reference>
<dbReference type="EMBL" id="BAABBN010000004">
    <property type="protein sequence ID" value="GAA3918300.1"/>
    <property type="molecule type" value="Genomic_DNA"/>
</dbReference>
<keyword evidence="2" id="KW-1185">Reference proteome</keyword>
<comment type="caution">
    <text evidence="1">The sequence shown here is derived from an EMBL/GenBank/DDBJ whole genome shotgun (WGS) entry which is preliminary data.</text>
</comment>
<dbReference type="RefSeq" id="WP_344796457.1">
    <property type="nucleotide sequence ID" value="NZ_BAABBN010000004.1"/>
</dbReference>
<dbReference type="Proteomes" id="UP001501565">
    <property type="component" value="Unassembled WGS sequence"/>
</dbReference>
<evidence type="ECO:0000313" key="2">
    <source>
        <dbReference type="Proteomes" id="UP001501565"/>
    </source>
</evidence>
<proteinExistence type="predicted"/>
<name>A0ABP7MAA3_9GAMM</name>
<organism evidence="1 2">
    <name type="scientific">Litoribacillus peritrichatus</name>
    <dbReference type="NCBI Taxonomy" id="718191"/>
    <lineage>
        <taxon>Bacteria</taxon>
        <taxon>Pseudomonadati</taxon>
        <taxon>Pseudomonadota</taxon>
        <taxon>Gammaproteobacteria</taxon>
        <taxon>Oceanospirillales</taxon>
        <taxon>Oceanospirillaceae</taxon>
        <taxon>Litoribacillus</taxon>
    </lineage>
</organism>
<evidence type="ECO:0000313" key="1">
    <source>
        <dbReference type="EMBL" id="GAA3918300.1"/>
    </source>
</evidence>